<comment type="catalytic activity">
    <reaction evidence="5">
        <text>chloride(in) = chloride(out)</text>
        <dbReference type="Rhea" id="RHEA:29823"/>
        <dbReference type="ChEBI" id="CHEBI:17996"/>
    </reaction>
</comment>
<protein>
    <recommendedName>
        <fullName evidence="7">Bestrophin homolog</fullName>
    </recommendedName>
</protein>
<keyword evidence="7" id="KW-1003">Cell membrane</keyword>
<dbReference type="PANTHER" id="PTHR10736:SF4">
    <property type="entry name" value="BESTROPHIN-1"/>
    <property type="match status" value="1"/>
</dbReference>
<dbReference type="Pfam" id="PF01062">
    <property type="entry name" value="Bestrophin"/>
    <property type="match status" value="1"/>
</dbReference>
<feature type="compositionally biased region" description="Polar residues" evidence="8">
    <location>
        <begin position="635"/>
        <end position="653"/>
    </location>
</feature>
<dbReference type="InterPro" id="IPR000615">
    <property type="entry name" value="Bestrophin"/>
</dbReference>
<feature type="transmembrane region" description="Helical" evidence="7">
    <location>
        <begin position="232"/>
        <end position="253"/>
    </location>
</feature>
<keyword evidence="7" id="KW-0407">Ion channel</keyword>
<dbReference type="AlphaFoldDB" id="A0A444U4A8"/>
<feature type="transmembrane region" description="Helical" evidence="7">
    <location>
        <begin position="74"/>
        <end position="95"/>
    </location>
</feature>
<evidence type="ECO:0000313" key="10">
    <source>
        <dbReference type="Proteomes" id="UP000289886"/>
    </source>
</evidence>
<evidence type="ECO:0000256" key="8">
    <source>
        <dbReference type="SAM" id="MobiDB-lite"/>
    </source>
</evidence>
<dbReference type="EMBL" id="SCEB01215347">
    <property type="protein sequence ID" value="RXM30027.1"/>
    <property type="molecule type" value="Genomic_DNA"/>
</dbReference>
<comment type="similarity">
    <text evidence="6 7">Belongs to the anion channel-forming bestrophin (TC 1.A.46) family. Calcium-sensitive chloride channel subfamily.</text>
</comment>
<evidence type="ECO:0000313" key="9">
    <source>
        <dbReference type="EMBL" id="RXM30027.1"/>
    </source>
</evidence>
<comment type="caution">
    <text evidence="9">The sequence shown here is derived from an EMBL/GenBank/DDBJ whole genome shotgun (WGS) entry which is preliminary data.</text>
</comment>
<evidence type="ECO:0000256" key="3">
    <source>
        <dbReference type="ARBA" id="ARBA00022989"/>
    </source>
</evidence>
<feature type="transmembrane region" description="Helical" evidence="7">
    <location>
        <begin position="31"/>
        <end position="54"/>
    </location>
</feature>
<keyword evidence="2 7" id="KW-0812">Transmembrane</keyword>
<evidence type="ECO:0000256" key="7">
    <source>
        <dbReference type="RuleBase" id="RU363126"/>
    </source>
</evidence>
<accession>A0A444U4A8</accession>
<feature type="compositionally biased region" description="Gly residues" evidence="8">
    <location>
        <begin position="607"/>
        <end position="616"/>
    </location>
</feature>
<reference evidence="9 10" key="1">
    <citation type="submission" date="2019-01" db="EMBL/GenBank/DDBJ databases">
        <title>Draft Genome and Complete Hox-Cluster Characterization of the Sterlet Sturgeon (Acipenser ruthenus).</title>
        <authorList>
            <person name="Wei Q."/>
        </authorList>
    </citation>
    <scope>NUCLEOTIDE SEQUENCE [LARGE SCALE GENOMIC DNA]</scope>
    <source>
        <strain evidence="9">WHYD16114868_AA</strain>
        <tissue evidence="9">Blood</tissue>
    </source>
</reference>
<evidence type="ECO:0000256" key="2">
    <source>
        <dbReference type="ARBA" id="ARBA00022692"/>
    </source>
</evidence>
<dbReference type="GO" id="GO:0005254">
    <property type="term" value="F:chloride channel activity"/>
    <property type="evidence" value="ECO:0007669"/>
    <property type="project" value="UniProtKB-KW"/>
</dbReference>
<organism evidence="9 10">
    <name type="scientific">Acipenser ruthenus</name>
    <name type="common">Sterlet sturgeon</name>
    <dbReference type="NCBI Taxonomy" id="7906"/>
    <lineage>
        <taxon>Eukaryota</taxon>
        <taxon>Metazoa</taxon>
        <taxon>Chordata</taxon>
        <taxon>Craniata</taxon>
        <taxon>Vertebrata</taxon>
        <taxon>Euteleostomi</taxon>
        <taxon>Actinopterygii</taxon>
        <taxon>Chondrostei</taxon>
        <taxon>Acipenseriformes</taxon>
        <taxon>Acipenseridae</taxon>
        <taxon>Acipenser</taxon>
    </lineage>
</organism>
<dbReference type="PANTHER" id="PTHR10736">
    <property type="entry name" value="BESTROPHIN"/>
    <property type="match status" value="1"/>
</dbReference>
<evidence type="ECO:0000256" key="1">
    <source>
        <dbReference type="ARBA" id="ARBA00004370"/>
    </source>
</evidence>
<keyword evidence="4 7" id="KW-0472">Membrane</keyword>
<proteinExistence type="inferred from homology"/>
<sequence>MTVTYTRRVADARLGTFSLLLLRWRGSIYKLLYRELFIFLGLYYALSATYRVILTEGQRRMFEKLVLYCNHYSGLIPVSFVLGFYVSVVVSRWWSQYESIPWPDRLSSLVSCHVQGADERGRLLRRTLVRYANMASVLILRSVSTAVYKRFPTMEHVVRAGFMSAEEHKKFESLQSPHNKFWVPCVWFTSLAVQARREGRIDNDVVLQAILNELNTLRQCCGTLYSYDWISVPLVVTVAVYSFLLACLIGRQFLDPAQGYPDHDLDLYIPIFTLLQFFFYLGWLKVAEQLINPFGEDDDDFESNWFVDRNLQISLLSVDEMYDNLPALERDLYWNDCDPQPPYTSATADMQKEEMEIQPLEQIKEGVEVNHSTPLLGNLGRLLGLQSASFTRSSSRLNLLQRRGGGPSNSRFPLYTHPTLSPYPKPYNPGLSWLQQGERDGLDPDRDRDLDFAFTSVPFHGRPGFYSCPQTPIHSVPMVFPPCPRRGPQRVAPRTGQDWERGSGLLGAPPHLPDSSLLWLNEDSAGGQADQQPRSRSSPLPSHPRPPDEPPLFSFEAQPPPQPPPPALSEAGNRLKPAKGLMARRDPRLTLENLALESLSSPSGARTPGGGAGGGVFCFPPPPPSSRETGEGGSAPQSPATGGPASRTTLGSP</sequence>
<dbReference type="InterPro" id="IPR021134">
    <property type="entry name" value="Bestrophin-like"/>
</dbReference>
<gene>
    <name evidence="9" type="ORF">EOD39_8213</name>
</gene>
<comment type="function">
    <text evidence="7">Forms chloride channels.</text>
</comment>
<keyword evidence="7" id="KW-0868">Chloride</keyword>
<keyword evidence="7" id="KW-0869">Chloride channel</keyword>
<feature type="region of interest" description="Disordered" evidence="8">
    <location>
        <begin position="484"/>
        <end position="653"/>
    </location>
</feature>
<keyword evidence="7" id="KW-0813">Transport</keyword>
<feature type="region of interest" description="Disordered" evidence="8">
    <location>
        <begin position="428"/>
        <end position="447"/>
    </location>
</feature>
<keyword evidence="10" id="KW-1185">Reference proteome</keyword>
<feature type="transmembrane region" description="Helical" evidence="7">
    <location>
        <begin position="265"/>
        <end position="283"/>
    </location>
</feature>
<evidence type="ECO:0000256" key="5">
    <source>
        <dbReference type="ARBA" id="ARBA00024167"/>
    </source>
</evidence>
<comment type="subcellular location">
    <subcellularLocation>
        <location evidence="7">Cell membrane</location>
        <topology evidence="7">Multi-pass membrane protein</topology>
    </subcellularLocation>
    <subcellularLocation>
        <location evidence="1">Membrane</location>
    </subcellularLocation>
</comment>
<evidence type="ECO:0000256" key="4">
    <source>
        <dbReference type="ARBA" id="ARBA00023136"/>
    </source>
</evidence>
<keyword evidence="3 7" id="KW-1133">Transmembrane helix</keyword>
<dbReference type="Proteomes" id="UP000289886">
    <property type="component" value="Unassembled WGS sequence"/>
</dbReference>
<evidence type="ECO:0000256" key="6">
    <source>
        <dbReference type="ARBA" id="ARBA00034769"/>
    </source>
</evidence>
<feature type="compositionally biased region" description="Basic and acidic residues" evidence="8">
    <location>
        <begin position="437"/>
        <end position="447"/>
    </location>
</feature>
<name>A0A444U4A8_ACIRT</name>
<dbReference type="GO" id="GO:0005886">
    <property type="term" value="C:plasma membrane"/>
    <property type="evidence" value="ECO:0007669"/>
    <property type="project" value="UniProtKB-SubCell"/>
</dbReference>
<dbReference type="GO" id="GO:0034707">
    <property type="term" value="C:chloride channel complex"/>
    <property type="evidence" value="ECO:0007669"/>
    <property type="project" value="UniProtKB-KW"/>
</dbReference>
<keyword evidence="7" id="KW-0406">Ion transport</keyword>
<feature type="compositionally biased region" description="Pro residues" evidence="8">
    <location>
        <begin position="558"/>
        <end position="567"/>
    </location>
</feature>